<dbReference type="PANTHER" id="PTHR43355:SF2">
    <property type="entry name" value="FLAVIN REDUCTASE (NADPH)"/>
    <property type="match status" value="1"/>
</dbReference>
<comment type="caution">
    <text evidence="2">The sequence shown here is derived from an EMBL/GenBank/DDBJ whole genome shotgun (WGS) entry which is preliminary data.</text>
</comment>
<dbReference type="Pfam" id="PF13460">
    <property type="entry name" value="NAD_binding_10"/>
    <property type="match status" value="1"/>
</dbReference>
<dbReference type="InterPro" id="IPR016040">
    <property type="entry name" value="NAD(P)-bd_dom"/>
</dbReference>
<dbReference type="InterPro" id="IPR036291">
    <property type="entry name" value="NAD(P)-bd_dom_sf"/>
</dbReference>
<dbReference type="PANTHER" id="PTHR43355">
    <property type="entry name" value="FLAVIN REDUCTASE (NADPH)"/>
    <property type="match status" value="1"/>
</dbReference>
<dbReference type="Proteomes" id="UP001440984">
    <property type="component" value="Unassembled WGS sequence"/>
</dbReference>
<dbReference type="EMBL" id="JBDZYD010000017">
    <property type="protein sequence ID" value="MEQ0564879.1"/>
    <property type="molecule type" value="Genomic_DNA"/>
</dbReference>
<accession>A0ABV0LSI6</accession>
<gene>
    <name evidence="2" type="ORF">ABJI51_37865</name>
</gene>
<proteinExistence type="predicted"/>
<sequence>MPFPQGDQVVVFGAGGRAGRAVAAEARKRGYRVLGVVRDPGRYPDLAEQPGFRIVAGDLTDPESAAAVVTGETAALVNAVTPFTAPPDSFDGFDNAYYVHLVRNLSRAAGTARVVEIGLAATLKAGDGRLFDDAEAFPPFLRPFAEARVRGLTAWHDQPGTVDWLVVTPSPALSPEAPPTGRYRLAGDVFEPALAARPLSYADLAVAVVDQIAAPTRHREQVAVYAAPLTASEEG</sequence>
<dbReference type="SUPFAM" id="SSF51735">
    <property type="entry name" value="NAD(P)-binding Rossmann-fold domains"/>
    <property type="match status" value="1"/>
</dbReference>
<protein>
    <submittedName>
        <fullName evidence="2">NAD(P)H-binding protein</fullName>
    </submittedName>
</protein>
<reference evidence="2 3" key="1">
    <citation type="submission" date="2024-05" db="EMBL/GenBank/DDBJ databases">
        <authorList>
            <person name="Zhao H."/>
            <person name="Xu Y."/>
            <person name="Lin S."/>
            <person name="Spain J.C."/>
            <person name="Zhou N.-Y."/>
        </authorList>
    </citation>
    <scope>NUCLEOTIDE SEQUENCE [LARGE SCALE GENOMIC DNA]</scope>
    <source>
        <strain evidence="2 3">NEAU-NG30</strain>
    </source>
</reference>
<keyword evidence="3" id="KW-1185">Reference proteome</keyword>
<dbReference type="RefSeq" id="WP_348955968.1">
    <property type="nucleotide sequence ID" value="NZ_JBDZYD010000017.1"/>
</dbReference>
<dbReference type="Gene3D" id="3.40.50.720">
    <property type="entry name" value="NAD(P)-binding Rossmann-like Domain"/>
    <property type="match status" value="1"/>
</dbReference>
<evidence type="ECO:0000313" key="3">
    <source>
        <dbReference type="Proteomes" id="UP001440984"/>
    </source>
</evidence>
<organism evidence="2 3">
    <name type="scientific">Amycolatopsis melonis</name>
    <dbReference type="NCBI Taxonomy" id="3156488"/>
    <lineage>
        <taxon>Bacteria</taxon>
        <taxon>Bacillati</taxon>
        <taxon>Actinomycetota</taxon>
        <taxon>Actinomycetes</taxon>
        <taxon>Pseudonocardiales</taxon>
        <taxon>Pseudonocardiaceae</taxon>
        <taxon>Amycolatopsis</taxon>
    </lineage>
</organism>
<dbReference type="InterPro" id="IPR051606">
    <property type="entry name" value="Polyketide_Oxido-like"/>
</dbReference>
<evidence type="ECO:0000259" key="1">
    <source>
        <dbReference type="Pfam" id="PF13460"/>
    </source>
</evidence>
<name>A0ABV0LSI6_9PSEU</name>
<evidence type="ECO:0000313" key="2">
    <source>
        <dbReference type="EMBL" id="MEQ0564879.1"/>
    </source>
</evidence>
<feature type="domain" description="NAD(P)-binding" evidence="1">
    <location>
        <begin position="13"/>
        <end position="215"/>
    </location>
</feature>